<evidence type="ECO:0000313" key="4">
    <source>
        <dbReference type="Proteomes" id="UP000184211"/>
    </source>
</evidence>
<keyword evidence="1" id="KW-0802">TPR repeat</keyword>
<evidence type="ECO:0000313" key="3">
    <source>
        <dbReference type="EMBL" id="SHH29071.1"/>
    </source>
</evidence>
<feature type="repeat" description="TPR" evidence="1">
    <location>
        <begin position="397"/>
        <end position="430"/>
    </location>
</feature>
<gene>
    <name evidence="3" type="ORF">SAMN04488044_2280</name>
</gene>
<feature type="signal peptide" evidence="2">
    <location>
        <begin position="1"/>
        <end position="24"/>
    </location>
</feature>
<dbReference type="RefSeq" id="WP_072793160.1">
    <property type="nucleotide sequence ID" value="NZ_FQWM01000004.1"/>
</dbReference>
<dbReference type="Gene3D" id="1.25.40.10">
    <property type="entry name" value="Tetratricopeptide repeat domain"/>
    <property type="match status" value="3"/>
</dbReference>
<dbReference type="Pfam" id="PF13424">
    <property type="entry name" value="TPR_12"/>
    <property type="match status" value="1"/>
</dbReference>
<dbReference type="Proteomes" id="UP000184211">
    <property type="component" value="Unassembled WGS sequence"/>
</dbReference>
<name>A0A1M5RSE8_9RHOB</name>
<keyword evidence="2" id="KW-0732">Signal</keyword>
<evidence type="ECO:0000256" key="1">
    <source>
        <dbReference type="PROSITE-ProRule" id="PRU00339"/>
    </source>
</evidence>
<feature type="repeat" description="TPR" evidence="1">
    <location>
        <begin position="359"/>
        <end position="392"/>
    </location>
</feature>
<protein>
    <submittedName>
        <fullName evidence="3">TPR repeat-containing protein</fullName>
    </submittedName>
</protein>
<dbReference type="STRING" id="870908.SAMN04488044_2280"/>
<sequence>MTGKTLRLLATTFLIGAGALPLQAETHAGAYLAARSATFSSDYATAAKYYTQLLARNPGEAFLLENLVLSNMALGQIDKAIAPARLLDQQEVNSQIGNMVLIAALIDDGNYAGLIERLEADLGIGPLVDGLMQAWAHLGNGSVSKATAAFDAVAVERGLQGFALYHKALALASVGDFEGAENIFGGETANTVQLSRRAVIAHIQILSQLERNEDAITVLDTLFGRDLDPELRAMRQLLEAGDTVPFALVSSPRDGMAEVLYSIANALQDEASPDYTLLYTRTAQYLQPDHIDALLLTAELLEQVEQYDLATEVYRSVPAGHHSFHAAEMGRAEALRAGGKVEAAVEVLTQLSRTHGDLPIVHTSLGDILRQQERYKEAASAYDKALALFDTPDQSQWFSYYARGICHERLDEWDNAEADFRQALDLNPDQPQVLNYLGYSLVEKRIKLDEALGMIERAVEARPNSGYIVDSLGWVLYRLGRFDDAVTHMERATELMPVDPVVNDHLGDVYWAVGRETEARFQWRRALSFITDETSEEANPERIRAKLERGLDVVLAEEGAPAIQVANEQ</sequence>
<feature type="repeat" description="TPR" evidence="1">
    <location>
        <begin position="466"/>
        <end position="499"/>
    </location>
</feature>
<dbReference type="EMBL" id="FQWM01000004">
    <property type="protein sequence ID" value="SHH29071.1"/>
    <property type="molecule type" value="Genomic_DNA"/>
</dbReference>
<reference evidence="4" key="1">
    <citation type="submission" date="2016-11" db="EMBL/GenBank/DDBJ databases">
        <authorList>
            <person name="Varghese N."/>
            <person name="Submissions S."/>
        </authorList>
    </citation>
    <scope>NUCLEOTIDE SEQUENCE [LARGE SCALE GENOMIC DNA]</scope>
    <source>
        <strain evidence="4">DSM 28223</strain>
    </source>
</reference>
<dbReference type="Pfam" id="PF13432">
    <property type="entry name" value="TPR_16"/>
    <property type="match status" value="2"/>
</dbReference>
<dbReference type="AlphaFoldDB" id="A0A1M5RSE8"/>
<dbReference type="PANTHER" id="PTHR12558:SF13">
    <property type="entry name" value="CELL DIVISION CYCLE PROTEIN 27 HOMOLOG"/>
    <property type="match status" value="1"/>
</dbReference>
<dbReference type="InterPro" id="IPR019734">
    <property type="entry name" value="TPR_rpt"/>
</dbReference>
<feature type="chain" id="PRO_5012341496" evidence="2">
    <location>
        <begin position="25"/>
        <end position="569"/>
    </location>
</feature>
<dbReference type="SMART" id="SM00028">
    <property type="entry name" value="TPR"/>
    <property type="match status" value="6"/>
</dbReference>
<evidence type="ECO:0000256" key="2">
    <source>
        <dbReference type="SAM" id="SignalP"/>
    </source>
</evidence>
<dbReference type="PANTHER" id="PTHR12558">
    <property type="entry name" value="CELL DIVISION CYCLE 16,23,27"/>
    <property type="match status" value="1"/>
</dbReference>
<dbReference type="PROSITE" id="PS50005">
    <property type="entry name" value="TPR"/>
    <property type="match status" value="3"/>
</dbReference>
<dbReference type="SUPFAM" id="SSF48452">
    <property type="entry name" value="TPR-like"/>
    <property type="match status" value="3"/>
</dbReference>
<keyword evidence="4" id="KW-1185">Reference proteome</keyword>
<organism evidence="3 4">
    <name type="scientific">Cognatishimia maritima</name>
    <dbReference type="NCBI Taxonomy" id="870908"/>
    <lineage>
        <taxon>Bacteria</taxon>
        <taxon>Pseudomonadati</taxon>
        <taxon>Pseudomonadota</taxon>
        <taxon>Alphaproteobacteria</taxon>
        <taxon>Rhodobacterales</taxon>
        <taxon>Paracoccaceae</taxon>
        <taxon>Cognatishimia</taxon>
    </lineage>
</organism>
<accession>A0A1M5RSE8</accession>
<dbReference type="InterPro" id="IPR011990">
    <property type="entry name" value="TPR-like_helical_dom_sf"/>
</dbReference>
<proteinExistence type="predicted"/>